<dbReference type="RefSeq" id="WP_109678003.1">
    <property type="nucleotide sequence ID" value="NZ_QGDT01000019.1"/>
</dbReference>
<comment type="caution">
    <text evidence="3">The sequence shown here is derived from an EMBL/GenBank/DDBJ whole genome shotgun (WGS) entry which is preliminary data.</text>
</comment>
<accession>A0A316A835</accession>
<feature type="domain" description="Secretion system C-terminal sorting" evidence="2">
    <location>
        <begin position="285"/>
        <end position="350"/>
    </location>
</feature>
<reference evidence="3 4" key="1">
    <citation type="submission" date="2018-03" db="EMBL/GenBank/DDBJ databases">
        <title>Genomic Encyclopedia of Archaeal and Bacterial Type Strains, Phase II (KMG-II): from individual species to whole genera.</title>
        <authorList>
            <person name="Goeker M."/>
        </authorList>
    </citation>
    <scope>NUCLEOTIDE SEQUENCE [LARGE SCALE GENOMIC DNA]</scope>
    <source>
        <strain evidence="3 4">DSM 100346</strain>
    </source>
</reference>
<proteinExistence type="predicted"/>
<evidence type="ECO:0000259" key="2">
    <source>
        <dbReference type="Pfam" id="PF18962"/>
    </source>
</evidence>
<protein>
    <submittedName>
        <fullName evidence="3">Putative secreted protein (Por secretion system target)</fullName>
    </submittedName>
</protein>
<dbReference type="EMBL" id="QGDT01000019">
    <property type="protein sequence ID" value="PWJ54086.1"/>
    <property type="molecule type" value="Genomic_DNA"/>
</dbReference>
<evidence type="ECO:0000313" key="4">
    <source>
        <dbReference type="Proteomes" id="UP000245880"/>
    </source>
</evidence>
<feature type="chain" id="PRO_5016318887" evidence="1">
    <location>
        <begin position="22"/>
        <end position="358"/>
    </location>
</feature>
<dbReference type="NCBIfam" id="TIGR04183">
    <property type="entry name" value="Por_Secre_tail"/>
    <property type="match status" value="1"/>
</dbReference>
<organism evidence="3 4">
    <name type="scientific">Dyadobacter jejuensis</name>
    <dbReference type="NCBI Taxonomy" id="1082580"/>
    <lineage>
        <taxon>Bacteria</taxon>
        <taxon>Pseudomonadati</taxon>
        <taxon>Bacteroidota</taxon>
        <taxon>Cytophagia</taxon>
        <taxon>Cytophagales</taxon>
        <taxon>Spirosomataceae</taxon>
        <taxon>Dyadobacter</taxon>
    </lineage>
</organism>
<dbReference type="InterPro" id="IPR026444">
    <property type="entry name" value="Secre_tail"/>
</dbReference>
<evidence type="ECO:0000256" key="1">
    <source>
        <dbReference type="SAM" id="SignalP"/>
    </source>
</evidence>
<feature type="signal peptide" evidence="1">
    <location>
        <begin position="1"/>
        <end position="21"/>
    </location>
</feature>
<gene>
    <name evidence="3" type="ORF">CLV98_11929</name>
</gene>
<dbReference type="OrthoDB" id="976481at2"/>
<dbReference type="Proteomes" id="UP000245880">
    <property type="component" value="Unassembled WGS sequence"/>
</dbReference>
<keyword evidence="4" id="KW-1185">Reference proteome</keyword>
<keyword evidence="1" id="KW-0732">Signal</keyword>
<sequence length="358" mass="38927">MKKSILSLLALLSFGVLSSYADTNPFVTNPDVSPAPILGSSPYATITFYFGNSGSDIIPILDIDGNPDPITVRVSLAKGTYDNVNYPDPISAVGGSYKKYFSWAYNPATETYTGTQILDLPADDAGPITIGYKVTVATGPGNANNGFNVNLAPSGNAPNGPGSNLTDDDNAYEYTYVSGSLPVTLAQFDVTKEGSTALLYWETTDELNSDYFQVEHSANVQNWNSIGVVNSFGESTQLRTYQFTHREAQSGLNYYRLKMVDKDGTFAYSRIRSVDFDDTNNSITVFPNPASDRLRIGNVASKKINDVKVYNQLGQSLIHITEVPDEGIDVSKLPTGIYMLTLKTIDGLVSHHKMTLVK</sequence>
<dbReference type="AlphaFoldDB" id="A0A316A835"/>
<name>A0A316A835_9BACT</name>
<dbReference type="Pfam" id="PF18962">
    <property type="entry name" value="Por_Secre_tail"/>
    <property type="match status" value="1"/>
</dbReference>
<evidence type="ECO:0000313" key="3">
    <source>
        <dbReference type="EMBL" id="PWJ54086.1"/>
    </source>
</evidence>